<evidence type="ECO:0000256" key="1">
    <source>
        <dbReference type="ARBA" id="ARBA00010923"/>
    </source>
</evidence>
<dbReference type="SUPFAM" id="SSF116734">
    <property type="entry name" value="DNA methylase specificity domain"/>
    <property type="match status" value="1"/>
</dbReference>
<evidence type="ECO:0000313" key="5">
    <source>
        <dbReference type="EMBL" id="WCG02552.1"/>
    </source>
</evidence>
<keyword evidence="2" id="KW-0680">Restriction system</keyword>
<evidence type="ECO:0000259" key="4">
    <source>
        <dbReference type="Pfam" id="PF01420"/>
    </source>
</evidence>
<evidence type="ECO:0000256" key="3">
    <source>
        <dbReference type="ARBA" id="ARBA00023125"/>
    </source>
</evidence>
<dbReference type="PANTHER" id="PTHR43140:SF1">
    <property type="entry name" value="TYPE I RESTRICTION ENZYME ECOKI SPECIFICITY SUBUNIT"/>
    <property type="match status" value="1"/>
</dbReference>
<accession>A0AAE9XA11</accession>
<feature type="domain" description="Type I restriction modification DNA specificity" evidence="4">
    <location>
        <begin position="13"/>
        <end position="173"/>
    </location>
</feature>
<name>A0AAE9XA11_PORGN</name>
<evidence type="ECO:0000256" key="2">
    <source>
        <dbReference type="ARBA" id="ARBA00022747"/>
    </source>
</evidence>
<dbReference type="RefSeq" id="WP_218667823.1">
    <property type="nucleotide sequence ID" value="NZ_CP116614.1"/>
</dbReference>
<dbReference type="Gene3D" id="3.90.220.20">
    <property type="entry name" value="DNA methylase specificity domains"/>
    <property type="match status" value="1"/>
</dbReference>
<dbReference type="EMBL" id="CP116614">
    <property type="protein sequence ID" value="WCG02552.1"/>
    <property type="molecule type" value="Genomic_DNA"/>
</dbReference>
<dbReference type="InterPro" id="IPR051212">
    <property type="entry name" value="Type-I_RE_S_subunit"/>
</dbReference>
<dbReference type="InterPro" id="IPR000055">
    <property type="entry name" value="Restrct_endonuc_typeI_TRD"/>
</dbReference>
<dbReference type="GO" id="GO:0003677">
    <property type="term" value="F:DNA binding"/>
    <property type="evidence" value="ECO:0007669"/>
    <property type="project" value="UniProtKB-KW"/>
</dbReference>
<evidence type="ECO:0000313" key="6">
    <source>
        <dbReference type="Proteomes" id="UP001179501"/>
    </source>
</evidence>
<dbReference type="EC" id="3.1.21.-" evidence="5"/>
<dbReference type="GO" id="GO:0004519">
    <property type="term" value="F:endonuclease activity"/>
    <property type="evidence" value="ECO:0007669"/>
    <property type="project" value="UniProtKB-KW"/>
</dbReference>
<gene>
    <name evidence="5" type="ORF">NY151_07775</name>
</gene>
<keyword evidence="3" id="KW-0238">DNA-binding</keyword>
<dbReference type="CDD" id="cd17291">
    <property type="entry name" value="RMtype1_S_MgeORF438P-TRD-CR_like"/>
    <property type="match status" value="1"/>
</dbReference>
<dbReference type="GO" id="GO:0016787">
    <property type="term" value="F:hydrolase activity"/>
    <property type="evidence" value="ECO:0007669"/>
    <property type="project" value="UniProtKB-KW"/>
</dbReference>
<proteinExistence type="inferred from homology"/>
<comment type="similarity">
    <text evidence="1">Belongs to the type-I restriction system S methylase family.</text>
</comment>
<keyword evidence="5" id="KW-0378">Hydrolase</keyword>
<dbReference type="InterPro" id="IPR044946">
    <property type="entry name" value="Restrct_endonuc_typeI_TRD_sf"/>
</dbReference>
<dbReference type="GO" id="GO:0009307">
    <property type="term" value="P:DNA restriction-modification system"/>
    <property type="evidence" value="ECO:0007669"/>
    <property type="project" value="UniProtKB-KW"/>
</dbReference>
<dbReference type="Pfam" id="PF01420">
    <property type="entry name" value="Methylase_S"/>
    <property type="match status" value="1"/>
</dbReference>
<organism evidence="5 6">
    <name type="scientific">Porphyromonas gingivalis</name>
    <name type="common">Bacteroides gingivalis</name>
    <dbReference type="NCBI Taxonomy" id="837"/>
    <lineage>
        <taxon>Bacteria</taxon>
        <taxon>Pseudomonadati</taxon>
        <taxon>Bacteroidota</taxon>
        <taxon>Bacteroidia</taxon>
        <taxon>Bacteroidales</taxon>
        <taxon>Porphyromonadaceae</taxon>
        <taxon>Porphyromonas</taxon>
    </lineage>
</organism>
<keyword evidence="5" id="KW-0540">Nuclease</keyword>
<dbReference type="AlphaFoldDB" id="A0AAE9XA11"/>
<reference evidence="5" key="1">
    <citation type="submission" date="2023-01" db="EMBL/GenBank/DDBJ databases">
        <title>Phages are important unrecognized players in the ecology of the oral pathogen Porphyromonas gingivalis.</title>
        <authorList>
            <person name="Matrishin C.B."/>
            <person name="Kauffman K.M."/>
        </authorList>
    </citation>
    <scope>NUCLEOTIDE SEQUENCE</scope>
    <source>
        <strain evidence="5">ATCC 49417</strain>
    </source>
</reference>
<dbReference type="PANTHER" id="PTHR43140">
    <property type="entry name" value="TYPE-1 RESTRICTION ENZYME ECOKI SPECIFICITY PROTEIN"/>
    <property type="match status" value="1"/>
</dbReference>
<dbReference type="REBASE" id="688230">
    <property type="entry name" value="S1.Pgi49417ORF7780P"/>
</dbReference>
<keyword evidence="5" id="KW-0255">Endonuclease</keyword>
<dbReference type="Proteomes" id="UP001179501">
    <property type="component" value="Chromosome"/>
</dbReference>
<protein>
    <submittedName>
        <fullName evidence="5">Restriction endonuclease subunit S</fullName>
        <ecNumber evidence="5">3.1.21.-</ecNumber>
    </submittedName>
</protein>
<sequence>MSYIEKLLQGAEVDWKPLGEVATLEKGKQLNKSLLTESGSYPAYNGGITYSGFTDRYNYSENKTIISQGGASAGFVNFITTKFYANAHCYVVLPNISRVDNKYVYHLLKMNQENLMSKQLGAGIPALHTTNILGISIPIPCPDNPTKSLEIQRKIVEILDKFTTLEAELEAELDCRKRQYEYYRNQLLSFDMLNRGGKG</sequence>